<sequence length="88" mass="9254">MDDGDTPRRKSVPEWLNSPIWSAPPPSPRHSSLPPTAPSPPQPPPSPLPPPQPRRDPTPIPPPNAPRDADVSDDEGKGAGAPSCAHLV</sequence>
<dbReference type="AlphaFoldDB" id="A0A804NJG7"/>
<reference evidence="2" key="2">
    <citation type="submission" date="2019-07" db="EMBL/GenBank/DDBJ databases">
        <authorList>
            <person name="Seetharam A."/>
            <person name="Woodhouse M."/>
            <person name="Cannon E."/>
        </authorList>
    </citation>
    <scope>NUCLEOTIDE SEQUENCE [LARGE SCALE GENOMIC DNA]</scope>
    <source>
        <strain evidence="2">cv. B73</strain>
    </source>
</reference>
<dbReference type="Gramene" id="Zm00001eb165050_T001">
    <property type="protein sequence ID" value="Zm00001eb165050_P001"/>
    <property type="gene ID" value="Zm00001eb165050"/>
</dbReference>
<reference evidence="3" key="1">
    <citation type="journal article" date="2009" name="Science">
        <title>The B73 maize genome: complexity, diversity, and dynamics.</title>
        <authorList>
            <person name="Schnable P.S."/>
            <person name="Ware D."/>
            <person name="Fulton R.S."/>
            <person name="Stein J.C."/>
            <person name="Wei F."/>
            <person name="Pasternak S."/>
            <person name="Liang C."/>
            <person name="Zhang J."/>
            <person name="Fulton L."/>
            <person name="Graves T.A."/>
            <person name="Minx P."/>
            <person name="Reily A.D."/>
            <person name="Courtney L."/>
            <person name="Kruchowski S.S."/>
            <person name="Tomlinson C."/>
            <person name="Strong C."/>
            <person name="Delehaunty K."/>
            <person name="Fronick C."/>
            <person name="Courtney B."/>
            <person name="Rock S.M."/>
            <person name="Belter E."/>
            <person name="Du F."/>
            <person name="Kim K."/>
            <person name="Abbott R.M."/>
            <person name="Cotton M."/>
            <person name="Levy A."/>
            <person name="Marchetto P."/>
            <person name="Ochoa K."/>
            <person name="Jackson S.M."/>
            <person name="Gillam B."/>
            <person name="Chen W."/>
            <person name="Yan L."/>
            <person name="Higginbotham J."/>
            <person name="Cardenas M."/>
            <person name="Waligorski J."/>
            <person name="Applebaum E."/>
            <person name="Phelps L."/>
            <person name="Falcone J."/>
            <person name="Kanchi K."/>
            <person name="Thane T."/>
            <person name="Scimone A."/>
            <person name="Thane N."/>
            <person name="Henke J."/>
            <person name="Wang T."/>
            <person name="Ruppert J."/>
            <person name="Shah N."/>
            <person name="Rotter K."/>
            <person name="Hodges J."/>
            <person name="Ingenthron E."/>
            <person name="Cordes M."/>
            <person name="Kohlberg S."/>
            <person name="Sgro J."/>
            <person name="Delgado B."/>
            <person name="Mead K."/>
            <person name="Chinwalla A."/>
            <person name="Leonard S."/>
            <person name="Crouse K."/>
            <person name="Collura K."/>
            <person name="Kudrna D."/>
            <person name="Currie J."/>
            <person name="He R."/>
            <person name="Angelova A."/>
            <person name="Rajasekar S."/>
            <person name="Mueller T."/>
            <person name="Lomeli R."/>
            <person name="Scara G."/>
            <person name="Ko A."/>
            <person name="Delaney K."/>
            <person name="Wissotski M."/>
            <person name="Lopez G."/>
            <person name="Campos D."/>
            <person name="Braidotti M."/>
            <person name="Ashley E."/>
            <person name="Golser W."/>
            <person name="Kim H."/>
            <person name="Lee S."/>
            <person name="Lin J."/>
            <person name="Dujmic Z."/>
            <person name="Kim W."/>
            <person name="Talag J."/>
            <person name="Zuccolo A."/>
            <person name="Fan C."/>
            <person name="Sebastian A."/>
            <person name="Kramer M."/>
            <person name="Spiegel L."/>
            <person name="Nascimento L."/>
            <person name="Zutavern T."/>
            <person name="Miller B."/>
            <person name="Ambroise C."/>
            <person name="Muller S."/>
            <person name="Spooner W."/>
            <person name="Narechania A."/>
            <person name="Ren L."/>
            <person name="Wei S."/>
            <person name="Kumari S."/>
            <person name="Faga B."/>
            <person name="Levy M.J."/>
            <person name="McMahan L."/>
            <person name="Van Buren P."/>
            <person name="Vaughn M.W."/>
            <person name="Ying K."/>
            <person name="Yeh C.-T."/>
            <person name="Emrich S.J."/>
            <person name="Jia Y."/>
            <person name="Kalyanaraman A."/>
            <person name="Hsia A.-P."/>
            <person name="Barbazuk W.B."/>
            <person name="Baucom R.S."/>
            <person name="Brutnell T.P."/>
            <person name="Carpita N.C."/>
            <person name="Chaparro C."/>
            <person name="Chia J.-M."/>
            <person name="Deragon J.-M."/>
            <person name="Estill J.C."/>
            <person name="Fu Y."/>
            <person name="Jeddeloh J.A."/>
            <person name="Han Y."/>
            <person name="Lee H."/>
            <person name="Li P."/>
            <person name="Lisch D.R."/>
            <person name="Liu S."/>
            <person name="Liu Z."/>
            <person name="Nagel D.H."/>
            <person name="McCann M.C."/>
            <person name="SanMiguel P."/>
            <person name="Myers A.M."/>
            <person name="Nettleton D."/>
            <person name="Nguyen J."/>
            <person name="Penning B.W."/>
            <person name="Ponnala L."/>
            <person name="Schneider K.L."/>
            <person name="Schwartz D.C."/>
            <person name="Sharma A."/>
            <person name="Soderlund C."/>
            <person name="Springer N.M."/>
            <person name="Sun Q."/>
            <person name="Wang H."/>
            <person name="Waterman M."/>
            <person name="Westerman R."/>
            <person name="Wolfgruber T.K."/>
            <person name="Yang L."/>
            <person name="Yu Y."/>
            <person name="Zhang L."/>
            <person name="Zhou S."/>
            <person name="Zhu Q."/>
            <person name="Bennetzen J.L."/>
            <person name="Dawe R.K."/>
            <person name="Jiang J."/>
            <person name="Jiang N."/>
            <person name="Presting G.G."/>
            <person name="Wessler S.R."/>
            <person name="Aluru S."/>
            <person name="Martienssen R.A."/>
            <person name="Clifton S.W."/>
            <person name="McCombie W.R."/>
            <person name="Wing R.A."/>
            <person name="Wilson R.K."/>
        </authorList>
    </citation>
    <scope>NUCLEOTIDE SEQUENCE [LARGE SCALE GENOMIC DNA]</scope>
    <source>
        <strain evidence="3">cv. B73</strain>
    </source>
</reference>
<feature type="compositionally biased region" description="Pro residues" evidence="1">
    <location>
        <begin position="35"/>
        <end position="65"/>
    </location>
</feature>
<evidence type="ECO:0000256" key="1">
    <source>
        <dbReference type="SAM" id="MobiDB-lite"/>
    </source>
</evidence>
<dbReference type="Proteomes" id="UP000007305">
    <property type="component" value="Chromosome 4"/>
</dbReference>
<feature type="compositionally biased region" description="Basic and acidic residues" evidence="1">
    <location>
        <begin position="67"/>
        <end position="77"/>
    </location>
</feature>
<feature type="region of interest" description="Disordered" evidence="1">
    <location>
        <begin position="1"/>
        <end position="88"/>
    </location>
</feature>
<feature type="compositionally biased region" description="Basic and acidic residues" evidence="1">
    <location>
        <begin position="1"/>
        <end position="12"/>
    </location>
</feature>
<proteinExistence type="predicted"/>
<protein>
    <submittedName>
        <fullName evidence="2">Uncharacterized protein</fullName>
    </submittedName>
</protein>
<dbReference type="EnsemblPlants" id="Zm00001eb165050_T001">
    <property type="protein sequence ID" value="Zm00001eb165050_P001"/>
    <property type="gene ID" value="Zm00001eb165050"/>
</dbReference>
<evidence type="ECO:0000313" key="2">
    <source>
        <dbReference type="EnsemblPlants" id="Zm00001eb165050_P001"/>
    </source>
</evidence>
<reference evidence="2" key="3">
    <citation type="submission" date="2021-05" db="UniProtKB">
        <authorList>
            <consortium name="EnsemblPlants"/>
        </authorList>
    </citation>
    <scope>IDENTIFICATION</scope>
    <source>
        <strain evidence="2">cv. B73</strain>
    </source>
</reference>
<name>A0A804NJG7_MAIZE</name>
<accession>A0A804NJG7</accession>
<dbReference type="InParanoid" id="A0A804NJG7"/>
<evidence type="ECO:0000313" key="3">
    <source>
        <dbReference type="Proteomes" id="UP000007305"/>
    </source>
</evidence>
<organism evidence="2 3">
    <name type="scientific">Zea mays</name>
    <name type="common">Maize</name>
    <dbReference type="NCBI Taxonomy" id="4577"/>
    <lineage>
        <taxon>Eukaryota</taxon>
        <taxon>Viridiplantae</taxon>
        <taxon>Streptophyta</taxon>
        <taxon>Embryophyta</taxon>
        <taxon>Tracheophyta</taxon>
        <taxon>Spermatophyta</taxon>
        <taxon>Magnoliopsida</taxon>
        <taxon>Liliopsida</taxon>
        <taxon>Poales</taxon>
        <taxon>Poaceae</taxon>
        <taxon>PACMAD clade</taxon>
        <taxon>Panicoideae</taxon>
        <taxon>Andropogonodae</taxon>
        <taxon>Andropogoneae</taxon>
        <taxon>Tripsacinae</taxon>
        <taxon>Zea</taxon>
    </lineage>
</organism>
<keyword evidence="3" id="KW-1185">Reference proteome</keyword>